<dbReference type="InterPro" id="IPR042100">
    <property type="entry name" value="Bug_dom1"/>
</dbReference>
<sequence>MIMSDAISSRPVLFGSPPSTFPPCRLVASPADVRIRRAGPLLGDVRMSLPDMIGRAALVTAAALSFVVPAGVVPAAAEYPERNIVLIVPYGAGGGTDIGARMLATDLEKVLGKPVTVENRSGGGGWVGWGALAQARPDGYMLGLLNAPSFYTGYLDPQYKRTETLDSFTPLVNHVLDYNAWSVRVDSPYRSVKDVIEAARATPDKLTIATYGVGSDDHLAVLSNQAESKVRFVTVHYRSTAEAKTQLMGGHIEVLSSNVSEIIEEARAGTLRVLGVMAPQRSQFHPDVPTFREQGFDQDWSVSRGIAGPAGLPPDVAAKLTRALEQVITSKEHQQKAESLGLLVHLVKGDEYRAFLKANETATRKLMGW</sequence>
<accession>A0A9X4XKC7</accession>
<dbReference type="PANTHER" id="PTHR42928">
    <property type="entry name" value="TRICARBOXYLATE-BINDING PROTEIN"/>
    <property type="match status" value="1"/>
</dbReference>
<evidence type="ECO:0000313" key="2">
    <source>
        <dbReference type="EMBL" id="MTW16752.1"/>
    </source>
</evidence>
<evidence type="ECO:0000313" key="3">
    <source>
        <dbReference type="Proteomes" id="UP000438991"/>
    </source>
</evidence>
<reference evidence="2 3" key="1">
    <citation type="submission" date="2019-11" db="EMBL/GenBank/DDBJ databases">
        <title>Whole-genome sequence of Rhodoplanes serenus DSM 18633, type strain.</title>
        <authorList>
            <person name="Kyndt J.A."/>
            <person name="Meyer T.E."/>
        </authorList>
    </citation>
    <scope>NUCLEOTIDE SEQUENCE [LARGE SCALE GENOMIC DNA]</scope>
    <source>
        <strain evidence="2 3">DSM 18633</strain>
    </source>
</reference>
<organism evidence="2 3">
    <name type="scientific">Rhodoplanes serenus</name>
    <dbReference type="NCBI Taxonomy" id="200615"/>
    <lineage>
        <taxon>Bacteria</taxon>
        <taxon>Pseudomonadati</taxon>
        <taxon>Pseudomonadota</taxon>
        <taxon>Alphaproteobacteria</taxon>
        <taxon>Hyphomicrobiales</taxon>
        <taxon>Nitrobacteraceae</taxon>
        <taxon>Rhodoplanes</taxon>
    </lineage>
</organism>
<dbReference type="AlphaFoldDB" id="A0A9X4XKC7"/>
<name>A0A9X4XKC7_9BRAD</name>
<dbReference type="PIRSF" id="PIRSF017082">
    <property type="entry name" value="YflP"/>
    <property type="match status" value="1"/>
</dbReference>
<dbReference type="PANTHER" id="PTHR42928:SF5">
    <property type="entry name" value="BLR1237 PROTEIN"/>
    <property type="match status" value="1"/>
</dbReference>
<proteinExistence type="inferred from homology"/>
<dbReference type="EMBL" id="WNKV01000007">
    <property type="protein sequence ID" value="MTW16752.1"/>
    <property type="molecule type" value="Genomic_DNA"/>
</dbReference>
<gene>
    <name evidence="2" type="ORF">GJ689_11110</name>
</gene>
<comment type="similarity">
    <text evidence="1">Belongs to the UPF0065 (bug) family.</text>
</comment>
<dbReference type="Proteomes" id="UP000438991">
    <property type="component" value="Unassembled WGS sequence"/>
</dbReference>
<protein>
    <submittedName>
        <fullName evidence="2">Tripartite tricarboxylate transporter substrate binding protein</fullName>
    </submittedName>
</protein>
<comment type="caution">
    <text evidence="2">The sequence shown here is derived from an EMBL/GenBank/DDBJ whole genome shotgun (WGS) entry which is preliminary data.</text>
</comment>
<dbReference type="Pfam" id="PF03401">
    <property type="entry name" value="TctC"/>
    <property type="match status" value="1"/>
</dbReference>
<evidence type="ECO:0000256" key="1">
    <source>
        <dbReference type="ARBA" id="ARBA00006987"/>
    </source>
</evidence>
<dbReference type="InterPro" id="IPR005064">
    <property type="entry name" value="BUG"/>
</dbReference>
<dbReference type="CDD" id="cd07012">
    <property type="entry name" value="PBP2_Bug_TTT"/>
    <property type="match status" value="1"/>
</dbReference>
<dbReference type="SUPFAM" id="SSF53850">
    <property type="entry name" value="Periplasmic binding protein-like II"/>
    <property type="match status" value="1"/>
</dbReference>
<dbReference type="Gene3D" id="3.40.190.150">
    <property type="entry name" value="Bordetella uptake gene, domain 1"/>
    <property type="match status" value="1"/>
</dbReference>
<dbReference type="Gene3D" id="3.40.190.10">
    <property type="entry name" value="Periplasmic binding protein-like II"/>
    <property type="match status" value="1"/>
</dbReference>